<evidence type="ECO:0000256" key="7">
    <source>
        <dbReference type="ARBA" id="ARBA00022660"/>
    </source>
</evidence>
<evidence type="ECO:0000256" key="9">
    <source>
        <dbReference type="ARBA" id="ARBA00022792"/>
    </source>
</evidence>
<evidence type="ECO:0000256" key="11">
    <source>
        <dbReference type="ARBA" id="ARBA00022989"/>
    </source>
</evidence>
<evidence type="ECO:0000256" key="2">
    <source>
        <dbReference type="ARBA" id="ARBA00004298"/>
    </source>
</evidence>
<accession>A0A452E8M0</accession>
<dbReference type="GeneTree" id="ENSGT00940000170401"/>
<keyword evidence="6" id="KW-0813">Transport</keyword>
<organism evidence="16 17">
    <name type="scientific">Capra hircus</name>
    <name type="common">Goat</name>
    <dbReference type="NCBI Taxonomy" id="9925"/>
    <lineage>
        <taxon>Eukaryota</taxon>
        <taxon>Metazoa</taxon>
        <taxon>Chordata</taxon>
        <taxon>Craniata</taxon>
        <taxon>Vertebrata</taxon>
        <taxon>Euteleostomi</taxon>
        <taxon>Mammalia</taxon>
        <taxon>Eutheria</taxon>
        <taxon>Laurasiatheria</taxon>
        <taxon>Artiodactyla</taxon>
        <taxon>Ruminantia</taxon>
        <taxon>Pecora</taxon>
        <taxon>Bovidae</taxon>
        <taxon>Caprinae</taxon>
        <taxon>Capra</taxon>
    </lineage>
</organism>
<comment type="subcellular location">
    <subcellularLocation>
        <location evidence="2">Mitochondrion inner membrane</location>
        <topology evidence="2">Single-pass membrane protein</topology>
        <orientation evidence="2">Matrix side</orientation>
    </subcellularLocation>
</comment>
<keyword evidence="12" id="KW-0496">Mitochondrion</keyword>
<evidence type="ECO:0000256" key="5">
    <source>
        <dbReference type="ARBA" id="ARBA00018678"/>
    </source>
</evidence>
<evidence type="ECO:0000313" key="16">
    <source>
        <dbReference type="Ensembl" id="ENSCHIP00000008490.1"/>
    </source>
</evidence>
<evidence type="ECO:0000256" key="14">
    <source>
        <dbReference type="ARBA" id="ARBA00030377"/>
    </source>
</evidence>
<evidence type="ECO:0000256" key="10">
    <source>
        <dbReference type="ARBA" id="ARBA00022982"/>
    </source>
</evidence>
<dbReference type="PANTHER" id="PTHR15222:SF2">
    <property type="entry name" value="NADH DEHYDROGENASE [UBIQUINONE] 1 BETA SUBCOMPLEX SUBUNIT 1"/>
    <property type="match status" value="1"/>
</dbReference>
<comment type="subunit">
    <text evidence="4">Complex I is composed of 45 different subunits.</text>
</comment>
<dbReference type="Proteomes" id="UP000291000">
    <property type="component" value="Unassembled WGS sequence"/>
</dbReference>
<proteinExistence type="inferred from homology"/>
<keyword evidence="10" id="KW-0249">Electron transport</keyword>
<reference evidence="17" key="1">
    <citation type="submission" date="2016-04" db="EMBL/GenBank/DDBJ databases">
        <title>Polished mammalian reference genomes with single-molecule sequencing and chromosome conformation capture applied to the Capra hircus genome.</title>
        <authorList>
            <person name="Bickhart D.M."/>
            <person name="Koren S."/>
            <person name="Rosen B."/>
            <person name="Hastie A."/>
            <person name="Liachko I."/>
            <person name="Sullivan S.T."/>
            <person name="Burton J."/>
            <person name="Sayre B.L."/>
            <person name="Huson H.J."/>
            <person name="Lee J."/>
            <person name="Lam E."/>
            <person name="Kelley C.M."/>
            <person name="Hutchison J.L."/>
            <person name="Zhou Y."/>
            <person name="Sun J."/>
            <person name="Crisa A."/>
            <person name="Schwartz J.C."/>
            <person name="Hammond J.A."/>
            <person name="Schroeder S.G."/>
            <person name="Liu G.E."/>
            <person name="Dunham M."/>
            <person name="Shendure J."/>
            <person name="Sonstegard T.S."/>
            <person name="Phillippy A.M."/>
            <person name="Van Tassell C.P."/>
            <person name="Smith T.P."/>
        </authorList>
    </citation>
    <scope>NUCLEOTIDE SEQUENCE [LARGE SCALE GENOMIC DNA]</scope>
</reference>
<evidence type="ECO:0000256" key="3">
    <source>
        <dbReference type="ARBA" id="ARBA00007393"/>
    </source>
</evidence>
<keyword evidence="11" id="KW-1133">Transmembrane helix</keyword>
<dbReference type="STRING" id="9925.ENSCHIP00000008490"/>
<keyword evidence="9" id="KW-0999">Mitochondrion inner membrane</keyword>
<evidence type="ECO:0000256" key="4">
    <source>
        <dbReference type="ARBA" id="ARBA00011533"/>
    </source>
</evidence>
<reference evidence="16" key="2">
    <citation type="submission" date="2025-08" db="UniProtKB">
        <authorList>
            <consortium name="Ensembl"/>
        </authorList>
    </citation>
    <scope>IDENTIFICATION</scope>
</reference>
<keyword evidence="8" id="KW-0812">Transmembrane</keyword>
<protein>
    <recommendedName>
        <fullName evidence="5">NADH dehydrogenase [ubiquinone] 1 beta subcomplex subunit 1</fullName>
    </recommendedName>
    <alternativeName>
        <fullName evidence="15">Complex I-MNLL</fullName>
    </alternativeName>
    <alternativeName>
        <fullName evidence="14">NADH-ubiquinone oxidoreductase MNLL subunit</fullName>
    </alternativeName>
</protein>
<evidence type="ECO:0000256" key="15">
    <source>
        <dbReference type="ARBA" id="ARBA00033364"/>
    </source>
</evidence>
<comment type="similarity">
    <text evidence="3">Belongs to the complex I NDUFB1 subunit family.</text>
</comment>
<evidence type="ECO:0000313" key="17">
    <source>
        <dbReference type="Proteomes" id="UP000291000"/>
    </source>
</evidence>
<dbReference type="PANTHER" id="PTHR15222">
    <property type="entry name" value="NADH DEHYDROGENASE [UBIQUINONE] 1 BETA SUBCOMPLEX SUBUNIT 1"/>
    <property type="match status" value="1"/>
</dbReference>
<dbReference type="AlphaFoldDB" id="A0A452E8M0"/>
<keyword evidence="13" id="KW-0472">Membrane</keyword>
<reference evidence="16" key="3">
    <citation type="submission" date="2025-09" db="UniProtKB">
        <authorList>
            <consortium name="Ensembl"/>
        </authorList>
    </citation>
    <scope>IDENTIFICATION</scope>
</reference>
<evidence type="ECO:0000256" key="8">
    <source>
        <dbReference type="ARBA" id="ARBA00022692"/>
    </source>
</evidence>
<evidence type="ECO:0000256" key="1">
    <source>
        <dbReference type="ARBA" id="ARBA00003335"/>
    </source>
</evidence>
<evidence type="ECO:0000256" key="13">
    <source>
        <dbReference type="ARBA" id="ARBA00023136"/>
    </source>
</evidence>
<keyword evidence="17" id="KW-1185">Reference proteome</keyword>
<dbReference type="Ensembl" id="ENSCHIT00000016251.1">
    <property type="protein sequence ID" value="ENSCHIP00000008490.1"/>
    <property type="gene ID" value="ENSCHIG00000011659.1"/>
</dbReference>
<sequence length="69" mass="8323">IMNLLQVVHDHWVHILVPVEFVFGCYVDKNNDEKSLLYKKTLKPNEGVTRKQRLWLNHKMFTVFKLLEK</sequence>
<dbReference type="GO" id="GO:0005743">
    <property type="term" value="C:mitochondrial inner membrane"/>
    <property type="evidence" value="ECO:0007669"/>
    <property type="project" value="UniProtKB-SubCell"/>
</dbReference>
<evidence type="ECO:0000256" key="6">
    <source>
        <dbReference type="ARBA" id="ARBA00022448"/>
    </source>
</evidence>
<dbReference type="InterPro" id="IPR012575">
    <property type="entry name" value="NDUB1"/>
</dbReference>
<keyword evidence="7" id="KW-0679">Respiratory chain</keyword>
<comment type="function">
    <text evidence="1">Accessory subunit of the mitochondrial membrane respiratory chain NADH dehydrogenase (Complex I) that is believed not to be involved in catalysis. Complex I functions in the transfer of electrons from NADH to the respiratory chain. The immediate electron acceptor for the enzyme is believed to be ubiquinone.</text>
</comment>
<name>A0A452E8M0_CAPHI</name>
<evidence type="ECO:0000256" key="12">
    <source>
        <dbReference type="ARBA" id="ARBA00023128"/>
    </source>
</evidence>
<dbReference type="Pfam" id="PF08040">
    <property type="entry name" value="NADH_oxidored"/>
    <property type="match status" value="1"/>
</dbReference>